<accession>A0A2P5XDX3</accession>
<reference evidence="1 2" key="1">
    <citation type="submission" date="2015-01" db="EMBL/GenBank/DDBJ databases">
        <title>Genome of allotetraploid Gossypium barbadense reveals genomic plasticity and fiber elongation in cotton evolution.</title>
        <authorList>
            <person name="Chen X."/>
            <person name="Liu X."/>
            <person name="Zhao B."/>
            <person name="Zheng H."/>
            <person name="Hu Y."/>
            <person name="Lu G."/>
            <person name="Yang C."/>
            <person name="Chen J."/>
            <person name="Shan C."/>
            <person name="Zhang L."/>
            <person name="Zhou Y."/>
            <person name="Wang L."/>
            <person name="Guo W."/>
            <person name="Bai Y."/>
            <person name="Ruan J."/>
            <person name="Shangguan X."/>
            <person name="Mao Y."/>
            <person name="Jiang J."/>
            <person name="Zhu Y."/>
            <person name="Lei J."/>
            <person name="Kang H."/>
            <person name="Chen S."/>
            <person name="He X."/>
            <person name="Wang R."/>
            <person name="Wang Y."/>
            <person name="Chen J."/>
            <person name="Wang L."/>
            <person name="Yu S."/>
            <person name="Wang B."/>
            <person name="Wei J."/>
            <person name="Song S."/>
            <person name="Lu X."/>
            <person name="Gao Z."/>
            <person name="Gu W."/>
            <person name="Deng X."/>
            <person name="Ma D."/>
            <person name="Wang S."/>
            <person name="Liang W."/>
            <person name="Fang L."/>
            <person name="Cai C."/>
            <person name="Zhu X."/>
            <person name="Zhou B."/>
            <person name="Zhang Y."/>
            <person name="Chen Z."/>
            <person name="Xu S."/>
            <person name="Zhu R."/>
            <person name="Wang S."/>
            <person name="Zhang T."/>
            <person name="Zhao G."/>
        </authorList>
    </citation>
    <scope>NUCLEOTIDE SEQUENCE [LARGE SCALE GENOMIC DNA]</scope>
    <source>
        <strain evidence="2">cv. Xinhai21</strain>
        <tissue evidence="1">Leaf</tissue>
    </source>
</reference>
<dbReference type="OrthoDB" id="1750606at2759"/>
<gene>
    <name evidence="1" type="ORF">GOBAR_AA19129</name>
</gene>
<evidence type="ECO:0008006" key="3">
    <source>
        <dbReference type="Google" id="ProtNLM"/>
    </source>
</evidence>
<evidence type="ECO:0000313" key="1">
    <source>
        <dbReference type="EMBL" id="PPS01529.1"/>
    </source>
</evidence>
<organism evidence="1 2">
    <name type="scientific">Gossypium barbadense</name>
    <name type="common">Sea Island cotton</name>
    <name type="synonym">Hibiscus barbadensis</name>
    <dbReference type="NCBI Taxonomy" id="3634"/>
    <lineage>
        <taxon>Eukaryota</taxon>
        <taxon>Viridiplantae</taxon>
        <taxon>Streptophyta</taxon>
        <taxon>Embryophyta</taxon>
        <taxon>Tracheophyta</taxon>
        <taxon>Spermatophyta</taxon>
        <taxon>Magnoliopsida</taxon>
        <taxon>eudicotyledons</taxon>
        <taxon>Gunneridae</taxon>
        <taxon>Pentapetalae</taxon>
        <taxon>rosids</taxon>
        <taxon>malvids</taxon>
        <taxon>Malvales</taxon>
        <taxon>Malvaceae</taxon>
        <taxon>Malvoideae</taxon>
        <taxon>Gossypium</taxon>
    </lineage>
</organism>
<dbReference type="PANTHER" id="PTHR31286">
    <property type="entry name" value="GLYCINE-RICH CELL WALL STRUCTURAL PROTEIN 1.8-LIKE"/>
    <property type="match status" value="1"/>
</dbReference>
<proteinExistence type="predicted"/>
<dbReference type="InterPro" id="IPR040256">
    <property type="entry name" value="At4g02000-like"/>
</dbReference>
<evidence type="ECO:0000313" key="2">
    <source>
        <dbReference type="Proteomes" id="UP000239757"/>
    </source>
</evidence>
<name>A0A2P5XDX3_GOSBA</name>
<sequence length="249" mass="27994">MANVGGIGVDEGLENDGFEILEGDVKVSLDGHYPEMFSDRVQEILDRNMESIGYKALFNIIQILWKPMGSSQVIDIDSDYYLVKFVVYQDYTKALTKGPWVVYGTLGKVVKVNYNTTVRKRGKFARFAVVVDLMKPLNVFVELMDRVEEQPTVSDSQLTPSSGEKLAADQNCFGPWMQAPGQKQRLAKQATTNKLGKNLLGKKLGTRNTHFDALMDLEEPRLEESGEILREEIEAFKYDGNGELAVKEN</sequence>
<dbReference type="AlphaFoldDB" id="A0A2P5XDX3"/>
<protein>
    <recommendedName>
        <fullName evidence="3">DUF4283 domain-containing protein</fullName>
    </recommendedName>
</protein>
<dbReference type="EMBL" id="KZ665100">
    <property type="protein sequence ID" value="PPS01529.1"/>
    <property type="molecule type" value="Genomic_DNA"/>
</dbReference>
<dbReference type="Proteomes" id="UP000239757">
    <property type="component" value="Unassembled WGS sequence"/>
</dbReference>
<dbReference type="PANTHER" id="PTHR31286:SF99">
    <property type="entry name" value="DUF4283 DOMAIN-CONTAINING PROTEIN"/>
    <property type="match status" value="1"/>
</dbReference>